<keyword evidence="7" id="KW-0653">Protein transport</keyword>
<keyword evidence="6" id="KW-0812">Transmembrane</keyword>
<keyword evidence="12" id="KW-1185">Reference proteome</keyword>
<evidence type="ECO:0000256" key="3">
    <source>
        <dbReference type="ARBA" id="ARBA00022448"/>
    </source>
</evidence>
<accession>A0A521C5J8</accession>
<proteinExistence type="inferred from homology"/>
<dbReference type="EMBL" id="FXSZ01000003">
    <property type="protein sequence ID" value="SMO54726.1"/>
    <property type="molecule type" value="Genomic_DNA"/>
</dbReference>
<evidence type="ECO:0000256" key="9">
    <source>
        <dbReference type="ARBA" id="ARBA00023136"/>
    </source>
</evidence>
<dbReference type="GO" id="GO:0055085">
    <property type="term" value="P:transmembrane transport"/>
    <property type="evidence" value="ECO:0007669"/>
    <property type="project" value="InterPro"/>
</dbReference>
<protein>
    <submittedName>
        <fullName evidence="11">TonB family C-terminal domain-containing protein</fullName>
    </submittedName>
</protein>
<dbReference type="Gene3D" id="3.30.1150.10">
    <property type="match status" value="1"/>
</dbReference>
<keyword evidence="8" id="KW-1133">Transmembrane helix</keyword>
<dbReference type="PROSITE" id="PS52015">
    <property type="entry name" value="TONB_CTD"/>
    <property type="match status" value="1"/>
</dbReference>
<comment type="similarity">
    <text evidence="2">Belongs to the TonB family.</text>
</comment>
<evidence type="ECO:0000256" key="5">
    <source>
        <dbReference type="ARBA" id="ARBA00022519"/>
    </source>
</evidence>
<evidence type="ECO:0000256" key="6">
    <source>
        <dbReference type="ARBA" id="ARBA00022692"/>
    </source>
</evidence>
<evidence type="ECO:0000313" key="12">
    <source>
        <dbReference type="Proteomes" id="UP000315971"/>
    </source>
</evidence>
<keyword evidence="5" id="KW-0997">Cell inner membrane</keyword>
<dbReference type="InterPro" id="IPR037682">
    <property type="entry name" value="TonB_C"/>
</dbReference>
<dbReference type="NCBIfam" id="TIGR01352">
    <property type="entry name" value="tonB_Cterm"/>
    <property type="match status" value="1"/>
</dbReference>
<dbReference type="Proteomes" id="UP000315971">
    <property type="component" value="Unassembled WGS sequence"/>
</dbReference>
<dbReference type="GO" id="GO:0031992">
    <property type="term" value="F:energy transducer activity"/>
    <property type="evidence" value="ECO:0007669"/>
    <property type="project" value="TreeGrafter"/>
</dbReference>
<dbReference type="Pfam" id="PF03544">
    <property type="entry name" value="TonB_C"/>
    <property type="match status" value="1"/>
</dbReference>
<dbReference type="InterPro" id="IPR006260">
    <property type="entry name" value="TonB/TolA_C"/>
</dbReference>
<dbReference type="GO" id="GO:0098797">
    <property type="term" value="C:plasma membrane protein complex"/>
    <property type="evidence" value="ECO:0007669"/>
    <property type="project" value="TreeGrafter"/>
</dbReference>
<dbReference type="PANTHER" id="PTHR33446">
    <property type="entry name" value="PROTEIN TONB-RELATED"/>
    <property type="match status" value="1"/>
</dbReference>
<feature type="domain" description="TonB C-terminal" evidence="10">
    <location>
        <begin position="56"/>
        <end position="152"/>
    </location>
</feature>
<evidence type="ECO:0000256" key="4">
    <source>
        <dbReference type="ARBA" id="ARBA00022475"/>
    </source>
</evidence>
<evidence type="ECO:0000313" key="11">
    <source>
        <dbReference type="EMBL" id="SMO54726.1"/>
    </source>
</evidence>
<name>A0A521C5J8_9SPHI</name>
<sequence length="153" mass="17378">MLTKRSFLLTFLSLISFFPFIGESKSFNVSTKEAISLVQQDNDIYAYVEQKPEFPGGSAALNKFLTKNLKYPEKARLKNQQGIVKVYFVVRKDGSIDRISVIKSAGKLLDAEAIRLVKAMPKWRPGYNHGKAVNVQQSLPIAFHFSYSSYYED</sequence>
<evidence type="ECO:0000256" key="7">
    <source>
        <dbReference type="ARBA" id="ARBA00022927"/>
    </source>
</evidence>
<gene>
    <name evidence="11" type="ORF">SAMN06265350_103234</name>
</gene>
<dbReference type="PANTHER" id="PTHR33446:SF2">
    <property type="entry name" value="PROTEIN TONB"/>
    <property type="match status" value="1"/>
</dbReference>
<organism evidence="11 12">
    <name type="scientific">Solitalea koreensis</name>
    <dbReference type="NCBI Taxonomy" id="543615"/>
    <lineage>
        <taxon>Bacteria</taxon>
        <taxon>Pseudomonadati</taxon>
        <taxon>Bacteroidota</taxon>
        <taxon>Sphingobacteriia</taxon>
        <taxon>Sphingobacteriales</taxon>
        <taxon>Sphingobacteriaceae</taxon>
        <taxon>Solitalea</taxon>
    </lineage>
</organism>
<evidence type="ECO:0000256" key="1">
    <source>
        <dbReference type="ARBA" id="ARBA00004383"/>
    </source>
</evidence>
<evidence type="ECO:0000256" key="2">
    <source>
        <dbReference type="ARBA" id="ARBA00006555"/>
    </source>
</evidence>
<evidence type="ECO:0000259" key="10">
    <source>
        <dbReference type="PROSITE" id="PS52015"/>
    </source>
</evidence>
<dbReference type="GO" id="GO:0015031">
    <property type="term" value="P:protein transport"/>
    <property type="evidence" value="ECO:0007669"/>
    <property type="project" value="UniProtKB-KW"/>
</dbReference>
<dbReference type="AlphaFoldDB" id="A0A521C5J8"/>
<keyword evidence="3" id="KW-0813">Transport</keyword>
<keyword evidence="9" id="KW-0472">Membrane</keyword>
<dbReference type="InterPro" id="IPR051045">
    <property type="entry name" value="TonB-dependent_transducer"/>
</dbReference>
<evidence type="ECO:0000256" key="8">
    <source>
        <dbReference type="ARBA" id="ARBA00022989"/>
    </source>
</evidence>
<dbReference type="OrthoDB" id="649093at2"/>
<dbReference type="RefSeq" id="WP_142602597.1">
    <property type="nucleotide sequence ID" value="NZ_FXSZ01000003.1"/>
</dbReference>
<comment type="subcellular location">
    <subcellularLocation>
        <location evidence="1">Cell inner membrane</location>
        <topology evidence="1">Single-pass membrane protein</topology>
        <orientation evidence="1">Periplasmic side</orientation>
    </subcellularLocation>
</comment>
<keyword evidence="4" id="KW-1003">Cell membrane</keyword>
<dbReference type="SUPFAM" id="SSF74653">
    <property type="entry name" value="TolA/TonB C-terminal domain"/>
    <property type="match status" value="1"/>
</dbReference>
<reference evidence="11 12" key="1">
    <citation type="submission" date="2017-05" db="EMBL/GenBank/DDBJ databases">
        <authorList>
            <person name="Varghese N."/>
            <person name="Submissions S."/>
        </authorList>
    </citation>
    <scope>NUCLEOTIDE SEQUENCE [LARGE SCALE GENOMIC DNA]</scope>
    <source>
        <strain evidence="11 12">DSM 21342</strain>
    </source>
</reference>